<keyword evidence="4" id="KW-1185">Reference proteome</keyword>
<dbReference type="Gene3D" id="2.60.40.10">
    <property type="entry name" value="Immunoglobulins"/>
    <property type="match status" value="1"/>
</dbReference>
<name>A0A9Q0UG18_SALVM</name>
<dbReference type="SUPFAM" id="SSF81296">
    <property type="entry name" value="E set domains"/>
    <property type="match status" value="1"/>
</dbReference>
<dbReference type="Pfam" id="PF02922">
    <property type="entry name" value="CBM_48"/>
    <property type="match status" value="1"/>
</dbReference>
<sequence>MATLSPVLAITPLCFSNCGSLESSKSIHYVCKAEKARPTSWFGRMDVGKDSRLLFARSRLAAQPTEQMMFTSSNSLVDQLKKVSTYLFRTEIGGHVKISVGKINGKYAVFIEVSSLELGASVMLIWGIYTSDSSCFMPLDPSSDARTIETPLRQNSSATYAIELEFEAKQTPFYLSFLLKPTSSGVEIRDHNKSNFCVPIGFYPGYPAPLGLSFSTDGSMNFAFFSRNAAGCVLCLYDDSNSGKPALELDLDPYVNRSGDIWHASLEGAWTFLSYGYRCKGSAPQSDADKFDAGLVILDPYSKIIVNSITDNVSGLLPKYLGRLCTEPVFDWNDDVPPNLAMEKLVVYRVNVMRFTKDNSSQISSDAAGTFAGLIEKLSHFKNLGVNAILLESIFPFDEQKGPYFPCHFFSPSIIYGPF</sequence>
<dbReference type="InterPro" id="IPR013783">
    <property type="entry name" value="Ig-like_fold"/>
</dbReference>
<proteinExistence type="inferred from homology"/>
<comment type="caution">
    <text evidence="3">The sequence shown here is derived from an EMBL/GenBank/DDBJ whole genome shotgun (WGS) entry which is preliminary data.</text>
</comment>
<dbReference type="PANTHER" id="PTHR43002">
    <property type="entry name" value="GLYCOGEN DEBRANCHING ENZYME"/>
    <property type="match status" value="1"/>
</dbReference>
<dbReference type="CDD" id="cd02856">
    <property type="entry name" value="E_set_GDE_Isoamylase_N"/>
    <property type="match status" value="1"/>
</dbReference>
<dbReference type="EMBL" id="JAPFFL010000004">
    <property type="protein sequence ID" value="KAJ6729295.1"/>
    <property type="molecule type" value="Genomic_DNA"/>
</dbReference>
<dbReference type="InterPro" id="IPR004193">
    <property type="entry name" value="Glyco_hydro_13_N"/>
</dbReference>
<protein>
    <submittedName>
        <fullName evidence="3">ISOAMYLASE 2 CHLOROPLASTIC</fullName>
    </submittedName>
</protein>
<dbReference type="GO" id="GO:0005975">
    <property type="term" value="P:carbohydrate metabolic process"/>
    <property type="evidence" value="ECO:0007669"/>
    <property type="project" value="InterPro"/>
</dbReference>
<dbReference type="SUPFAM" id="SSF51445">
    <property type="entry name" value="(Trans)glycosidases"/>
    <property type="match status" value="1"/>
</dbReference>
<evidence type="ECO:0000313" key="4">
    <source>
        <dbReference type="Proteomes" id="UP001151529"/>
    </source>
</evidence>
<evidence type="ECO:0000256" key="1">
    <source>
        <dbReference type="ARBA" id="ARBA00008061"/>
    </source>
</evidence>
<accession>A0A9Q0UG18</accession>
<gene>
    <name evidence="3" type="ORF">OIU85_020237</name>
</gene>
<evidence type="ECO:0000259" key="2">
    <source>
        <dbReference type="Pfam" id="PF02922"/>
    </source>
</evidence>
<dbReference type="GO" id="GO:0004553">
    <property type="term" value="F:hydrolase activity, hydrolyzing O-glycosyl compounds"/>
    <property type="evidence" value="ECO:0007669"/>
    <property type="project" value="InterPro"/>
</dbReference>
<reference evidence="3" key="1">
    <citation type="submission" date="2022-11" db="EMBL/GenBank/DDBJ databases">
        <authorList>
            <person name="Hyden B.L."/>
            <person name="Feng K."/>
            <person name="Yates T."/>
            <person name="Jawdy S."/>
            <person name="Smart L.B."/>
            <person name="Muchero W."/>
        </authorList>
    </citation>
    <scope>NUCLEOTIDE SEQUENCE</scope>
    <source>
        <tissue evidence="3">Shoot tip</tissue>
    </source>
</reference>
<dbReference type="InterPro" id="IPR044505">
    <property type="entry name" value="GlgX_Isoamylase_N_E_set"/>
</dbReference>
<evidence type="ECO:0000313" key="3">
    <source>
        <dbReference type="EMBL" id="KAJ6729295.1"/>
    </source>
</evidence>
<organism evidence="3 4">
    <name type="scientific">Salix viminalis</name>
    <name type="common">Common osier</name>
    <name type="synonym">Basket willow</name>
    <dbReference type="NCBI Taxonomy" id="40686"/>
    <lineage>
        <taxon>Eukaryota</taxon>
        <taxon>Viridiplantae</taxon>
        <taxon>Streptophyta</taxon>
        <taxon>Embryophyta</taxon>
        <taxon>Tracheophyta</taxon>
        <taxon>Spermatophyta</taxon>
        <taxon>Magnoliopsida</taxon>
        <taxon>eudicotyledons</taxon>
        <taxon>Gunneridae</taxon>
        <taxon>Pentapetalae</taxon>
        <taxon>rosids</taxon>
        <taxon>fabids</taxon>
        <taxon>Malpighiales</taxon>
        <taxon>Salicaceae</taxon>
        <taxon>Saliceae</taxon>
        <taxon>Salix</taxon>
    </lineage>
</organism>
<dbReference type="InterPro" id="IPR014756">
    <property type="entry name" value="Ig_E-set"/>
</dbReference>
<feature type="domain" description="Glycoside hydrolase family 13 N-terminal" evidence="2">
    <location>
        <begin position="209"/>
        <end position="302"/>
    </location>
</feature>
<dbReference type="Gene3D" id="3.20.20.80">
    <property type="entry name" value="Glycosidases"/>
    <property type="match status" value="1"/>
</dbReference>
<reference evidence="3" key="2">
    <citation type="journal article" date="2023" name="Int. J. Mol. Sci.">
        <title>De Novo Assembly and Annotation of 11 Diverse Shrub Willow (Salix) Genomes Reveals Novel Gene Organization in Sex-Linked Regions.</title>
        <authorList>
            <person name="Hyden B."/>
            <person name="Feng K."/>
            <person name="Yates T.B."/>
            <person name="Jawdy S."/>
            <person name="Cereghino C."/>
            <person name="Smart L.B."/>
            <person name="Muchero W."/>
        </authorList>
    </citation>
    <scope>NUCLEOTIDE SEQUENCE [LARGE SCALE GENOMIC DNA]</scope>
    <source>
        <tissue evidence="3">Shoot tip</tissue>
    </source>
</reference>
<dbReference type="AlphaFoldDB" id="A0A9Q0UG18"/>
<dbReference type="OrthoDB" id="204980at2759"/>
<dbReference type="Proteomes" id="UP001151529">
    <property type="component" value="Chromosome 2"/>
</dbReference>
<dbReference type="InterPro" id="IPR017853">
    <property type="entry name" value="GH"/>
</dbReference>
<comment type="similarity">
    <text evidence="1">Belongs to the glycosyl hydrolase 13 family.</text>
</comment>